<protein>
    <submittedName>
        <fullName evidence="2">Uncharacterized protein</fullName>
    </submittedName>
</protein>
<feature type="compositionally biased region" description="Basic and acidic residues" evidence="1">
    <location>
        <begin position="1"/>
        <end position="19"/>
    </location>
</feature>
<feature type="region of interest" description="Disordered" evidence="1">
    <location>
        <begin position="1"/>
        <end position="22"/>
    </location>
</feature>
<dbReference type="Proteomes" id="UP000053820">
    <property type="component" value="Unassembled WGS sequence"/>
</dbReference>
<name>A0A0C9W9Y5_9AGAM</name>
<dbReference type="AlphaFoldDB" id="A0A0C9W9Y5"/>
<dbReference type="EMBL" id="KN839879">
    <property type="protein sequence ID" value="KIJ59852.1"/>
    <property type="molecule type" value="Genomic_DNA"/>
</dbReference>
<sequence>MHRACGELGEKRVDNDQRIRRSSWRDQVSTDDCLAGSFGMQFKMNNTRACLMKDLPRPARVRLGESAPRVTRHEPIK</sequence>
<evidence type="ECO:0000313" key="3">
    <source>
        <dbReference type="Proteomes" id="UP000053820"/>
    </source>
</evidence>
<gene>
    <name evidence="2" type="ORF">HYDPIDRAFT_117926</name>
</gene>
<organism evidence="2 3">
    <name type="scientific">Hydnomerulius pinastri MD-312</name>
    <dbReference type="NCBI Taxonomy" id="994086"/>
    <lineage>
        <taxon>Eukaryota</taxon>
        <taxon>Fungi</taxon>
        <taxon>Dikarya</taxon>
        <taxon>Basidiomycota</taxon>
        <taxon>Agaricomycotina</taxon>
        <taxon>Agaricomycetes</taxon>
        <taxon>Agaricomycetidae</taxon>
        <taxon>Boletales</taxon>
        <taxon>Boletales incertae sedis</taxon>
        <taxon>Leucogyrophana</taxon>
    </lineage>
</organism>
<accession>A0A0C9W9Y5</accession>
<proteinExistence type="predicted"/>
<evidence type="ECO:0000313" key="2">
    <source>
        <dbReference type="EMBL" id="KIJ59852.1"/>
    </source>
</evidence>
<evidence type="ECO:0000256" key="1">
    <source>
        <dbReference type="SAM" id="MobiDB-lite"/>
    </source>
</evidence>
<reference evidence="2 3" key="1">
    <citation type="submission" date="2014-04" db="EMBL/GenBank/DDBJ databases">
        <title>Evolutionary Origins and Diversification of the Mycorrhizal Mutualists.</title>
        <authorList>
            <consortium name="DOE Joint Genome Institute"/>
            <consortium name="Mycorrhizal Genomics Consortium"/>
            <person name="Kohler A."/>
            <person name="Kuo A."/>
            <person name="Nagy L.G."/>
            <person name="Floudas D."/>
            <person name="Copeland A."/>
            <person name="Barry K.W."/>
            <person name="Cichocki N."/>
            <person name="Veneault-Fourrey C."/>
            <person name="LaButti K."/>
            <person name="Lindquist E.A."/>
            <person name="Lipzen A."/>
            <person name="Lundell T."/>
            <person name="Morin E."/>
            <person name="Murat C."/>
            <person name="Riley R."/>
            <person name="Ohm R."/>
            <person name="Sun H."/>
            <person name="Tunlid A."/>
            <person name="Henrissat B."/>
            <person name="Grigoriev I.V."/>
            <person name="Hibbett D.S."/>
            <person name="Martin F."/>
        </authorList>
    </citation>
    <scope>NUCLEOTIDE SEQUENCE [LARGE SCALE GENOMIC DNA]</scope>
    <source>
        <strain evidence="2 3">MD-312</strain>
    </source>
</reference>
<keyword evidence="3" id="KW-1185">Reference proteome</keyword>
<dbReference type="HOGENOM" id="CLU_2638373_0_0_1"/>